<evidence type="ECO:0000313" key="2">
    <source>
        <dbReference type="Proteomes" id="UP000239735"/>
    </source>
</evidence>
<dbReference type="EMBL" id="OKRB01000046">
    <property type="protein sequence ID" value="SPE18190.1"/>
    <property type="molecule type" value="Genomic_DNA"/>
</dbReference>
<sequence length="51" mass="5507">MCAGGDTSSLAGDVLGIESRRGFAEASDESHWNRWSLELGWITFVSRSCAS</sequence>
<accession>A0A2N9L4M2</accession>
<dbReference type="AlphaFoldDB" id="A0A2N9L4M2"/>
<name>A0A2N9L4M2_9BACT</name>
<evidence type="ECO:0000313" key="1">
    <source>
        <dbReference type="EMBL" id="SPE18190.1"/>
    </source>
</evidence>
<gene>
    <name evidence="1" type="ORF">SBA5_140057</name>
</gene>
<reference evidence="2" key="1">
    <citation type="submission" date="2018-02" db="EMBL/GenBank/DDBJ databases">
        <authorList>
            <person name="Hausmann B."/>
        </authorList>
    </citation>
    <scope>NUCLEOTIDE SEQUENCE [LARGE SCALE GENOMIC DNA]</scope>
    <source>
        <strain evidence="2">Peat soil MAG SbA5</strain>
    </source>
</reference>
<protein>
    <submittedName>
        <fullName evidence="1">Uncharacterized protein</fullName>
    </submittedName>
</protein>
<organism evidence="1 2">
    <name type="scientific">Candidatus Sulfuritelmatomonas gaucii</name>
    <dbReference type="NCBI Taxonomy" id="2043161"/>
    <lineage>
        <taxon>Bacteria</taxon>
        <taxon>Pseudomonadati</taxon>
        <taxon>Acidobacteriota</taxon>
        <taxon>Terriglobia</taxon>
        <taxon>Terriglobales</taxon>
        <taxon>Acidobacteriaceae</taxon>
        <taxon>Candidatus Sulfuritelmatomonas</taxon>
    </lineage>
</organism>
<dbReference type="Proteomes" id="UP000239735">
    <property type="component" value="Unassembled WGS sequence"/>
</dbReference>
<proteinExistence type="predicted"/>